<gene>
    <name evidence="7" type="ORF">Desaf_3194</name>
</gene>
<dbReference type="AlphaFoldDB" id="F3Z3E7"/>
<evidence type="ECO:0000256" key="4">
    <source>
        <dbReference type="ARBA" id="ARBA00022989"/>
    </source>
</evidence>
<feature type="transmembrane region" description="Helical" evidence="6">
    <location>
        <begin position="315"/>
        <end position="346"/>
    </location>
</feature>
<keyword evidence="3 6" id="KW-0812">Transmembrane</keyword>
<keyword evidence="4 6" id="KW-1133">Transmembrane helix</keyword>
<feature type="transmembrane region" description="Helical" evidence="6">
    <location>
        <begin position="21"/>
        <end position="38"/>
    </location>
</feature>
<evidence type="ECO:0000256" key="3">
    <source>
        <dbReference type="ARBA" id="ARBA00022692"/>
    </source>
</evidence>
<dbReference type="Pfam" id="PF01594">
    <property type="entry name" value="AI-2E_transport"/>
    <property type="match status" value="1"/>
</dbReference>
<dbReference type="GO" id="GO:0016020">
    <property type="term" value="C:membrane"/>
    <property type="evidence" value="ECO:0007669"/>
    <property type="project" value="UniProtKB-SubCell"/>
</dbReference>
<proteinExistence type="inferred from homology"/>
<feature type="transmembrane region" description="Helical" evidence="6">
    <location>
        <begin position="45"/>
        <end position="65"/>
    </location>
</feature>
<dbReference type="EMBL" id="CP003221">
    <property type="protein sequence ID" value="EGJ51487.1"/>
    <property type="molecule type" value="Genomic_DNA"/>
</dbReference>
<accession>F3Z3E7</accession>
<evidence type="ECO:0000313" key="7">
    <source>
        <dbReference type="EMBL" id="EGJ51487.1"/>
    </source>
</evidence>
<comment type="similarity">
    <text evidence="2">Belongs to the autoinducer-2 exporter (AI-2E) (TC 2.A.86) family.</text>
</comment>
<feature type="transmembrane region" description="Helical" evidence="6">
    <location>
        <begin position="284"/>
        <end position="303"/>
    </location>
</feature>
<dbReference type="KEGG" id="daf:Desaf_3194"/>
<evidence type="ECO:0000256" key="5">
    <source>
        <dbReference type="ARBA" id="ARBA00023136"/>
    </source>
</evidence>
<evidence type="ECO:0000256" key="1">
    <source>
        <dbReference type="ARBA" id="ARBA00004141"/>
    </source>
</evidence>
<sequence length="358" mass="38666">MSESATGSEGRHEYVMQLLEAAIRIGLLFLLASWCFLLMQPFIPLLAWGIVIAVAVYPLHARLTIALNGRAGLSATLITLFFLSLLLLPAFILLDSMTRSAVTLYEQVSAGALTVPAPPGKVLSWPVIGNKLHETWSLAADNLQAVLVRFAPQIRVLGRWLLTTVMGLGFSLLKFCLSLIIAGVVMYKAEAGKLFVDRLFARLIGRRHEEYVAISRDTVRSVALGVVGVAIIQSLLAGMGLFVASMPAAGLWAFLVLLLAIIQIPVLLVLIPVCIYGYSIMSPTAATVLTVWCIVVGLLDNVLKPMFFGRGVEIPMLVILIGSIGGMMLTGIIGLFVGAVVLSLGYKLFLIWLDMEST</sequence>
<dbReference type="RefSeq" id="WP_014261121.1">
    <property type="nucleotide sequence ID" value="NC_016629.1"/>
</dbReference>
<evidence type="ECO:0000256" key="2">
    <source>
        <dbReference type="ARBA" id="ARBA00009773"/>
    </source>
</evidence>
<keyword evidence="8" id="KW-1185">Reference proteome</keyword>
<feature type="transmembrane region" description="Helical" evidence="6">
    <location>
        <begin position="251"/>
        <end position="278"/>
    </location>
</feature>
<feature type="transmembrane region" description="Helical" evidence="6">
    <location>
        <begin position="160"/>
        <end position="187"/>
    </location>
</feature>
<evidence type="ECO:0000313" key="8">
    <source>
        <dbReference type="Proteomes" id="UP000007844"/>
    </source>
</evidence>
<dbReference type="InterPro" id="IPR002549">
    <property type="entry name" value="AI-2E-like"/>
</dbReference>
<feature type="transmembrane region" description="Helical" evidence="6">
    <location>
        <begin position="71"/>
        <end position="94"/>
    </location>
</feature>
<reference evidence="7 8" key="1">
    <citation type="journal article" date="2011" name="J. Bacteriol.">
        <title>Genome sequence of the mercury-methylating and pleomorphic Desulfovibrio africanus Strain Walvis Bay.</title>
        <authorList>
            <person name="Brown S.D."/>
            <person name="Wall J.D."/>
            <person name="Kucken A.M."/>
            <person name="Gilmour C.C."/>
            <person name="Podar M."/>
            <person name="Brandt C.C."/>
            <person name="Teshima H."/>
            <person name="Detter J.C."/>
            <person name="Han C.S."/>
            <person name="Land M.L."/>
            <person name="Lucas S."/>
            <person name="Han J."/>
            <person name="Pennacchio L."/>
            <person name="Nolan M."/>
            <person name="Pitluck S."/>
            <person name="Woyke T."/>
            <person name="Goodwin L."/>
            <person name="Palumbo A.V."/>
            <person name="Elias D.A."/>
        </authorList>
    </citation>
    <scope>NUCLEOTIDE SEQUENCE [LARGE SCALE GENOMIC DNA]</scope>
    <source>
        <strain evidence="7 8">Walvis Bay</strain>
    </source>
</reference>
<keyword evidence="5 6" id="KW-0472">Membrane</keyword>
<dbReference type="STRING" id="690850.Desaf_3194"/>
<evidence type="ECO:0000256" key="6">
    <source>
        <dbReference type="SAM" id="Phobius"/>
    </source>
</evidence>
<organism evidence="7 8">
    <name type="scientific">Desulfocurvibacter africanus subsp. africanus str. Walvis Bay</name>
    <dbReference type="NCBI Taxonomy" id="690850"/>
    <lineage>
        <taxon>Bacteria</taxon>
        <taxon>Pseudomonadati</taxon>
        <taxon>Thermodesulfobacteriota</taxon>
        <taxon>Desulfovibrionia</taxon>
        <taxon>Desulfovibrionales</taxon>
        <taxon>Desulfovibrionaceae</taxon>
        <taxon>Desulfocurvibacter</taxon>
    </lineage>
</organism>
<name>F3Z3E7_DESAF</name>
<comment type="subcellular location">
    <subcellularLocation>
        <location evidence="1">Membrane</location>
        <topology evidence="1">Multi-pass membrane protein</topology>
    </subcellularLocation>
</comment>
<dbReference type="eggNOG" id="COG0628">
    <property type="taxonomic scope" value="Bacteria"/>
</dbReference>
<evidence type="ECO:0008006" key="9">
    <source>
        <dbReference type="Google" id="ProtNLM"/>
    </source>
</evidence>
<dbReference type="HOGENOM" id="CLU_041771_1_1_7"/>
<feature type="transmembrane region" description="Helical" evidence="6">
    <location>
        <begin position="222"/>
        <end position="244"/>
    </location>
</feature>
<dbReference type="Proteomes" id="UP000007844">
    <property type="component" value="Chromosome"/>
</dbReference>
<protein>
    <recommendedName>
        <fullName evidence="9">AI-2E family transporter</fullName>
    </recommendedName>
</protein>